<keyword evidence="5" id="KW-1185">Reference proteome</keyword>
<organism evidence="4 5">
    <name type="scientific">Bathycoccus prasinos</name>
    <dbReference type="NCBI Taxonomy" id="41875"/>
    <lineage>
        <taxon>Eukaryota</taxon>
        <taxon>Viridiplantae</taxon>
        <taxon>Chlorophyta</taxon>
        <taxon>Mamiellophyceae</taxon>
        <taxon>Mamiellales</taxon>
        <taxon>Bathycoccaceae</taxon>
        <taxon>Bathycoccus</taxon>
    </lineage>
</organism>
<reference evidence="4 5" key="1">
    <citation type="submission" date="2011-10" db="EMBL/GenBank/DDBJ databases">
        <authorList>
            <person name="Genoscope - CEA"/>
        </authorList>
    </citation>
    <scope>NUCLEOTIDE SEQUENCE [LARGE SCALE GENOMIC DNA]</scope>
    <source>
        <strain evidence="4 5">RCC 1105</strain>
    </source>
</reference>
<dbReference type="InterPro" id="IPR015943">
    <property type="entry name" value="WD40/YVTN_repeat-like_dom_sf"/>
</dbReference>
<name>K8EHB6_9CHLO</name>
<feature type="compositionally biased region" description="Acidic residues" evidence="3">
    <location>
        <begin position="607"/>
        <end position="626"/>
    </location>
</feature>
<feature type="region of interest" description="Disordered" evidence="3">
    <location>
        <begin position="1"/>
        <end position="31"/>
    </location>
</feature>
<evidence type="ECO:0000256" key="2">
    <source>
        <dbReference type="ARBA" id="ARBA00022737"/>
    </source>
</evidence>
<dbReference type="EMBL" id="FO082271">
    <property type="protein sequence ID" value="CCO17542.1"/>
    <property type="molecule type" value="Genomic_DNA"/>
</dbReference>
<dbReference type="PANTHER" id="PTHR14107:SF16">
    <property type="entry name" value="AT02583P"/>
    <property type="match status" value="1"/>
</dbReference>
<feature type="compositionally biased region" description="Basic and acidic residues" evidence="3">
    <location>
        <begin position="630"/>
        <end position="641"/>
    </location>
</feature>
<feature type="compositionally biased region" description="Basic and acidic residues" evidence="3">
    <location>
        <begin position="1"/>
        <end position="10"/>
    </location>
</feature>
<dbReference type="Pfam" id="PF00400">
    <property type="entry name" value="WD40"/>
    <property type="match status" value="1"/>
</dbReference>
<dbReference type="GeneID" id="19014347"/>
<feature type="region of interest" description="Disordered" evidence="3">
    <location>
        <begin position="607"/>
        <end position="679"/>
    </location>
</feature>
<feature type="compositionally biased region" description="Low complexity" evidence="3">
    <location>
        <begin position="539"/>
        <end position="557"/>
    </location>
</feature>
<feature type="compositionally biased region" description="Low complexity" evidence="3">
    <location>
        <begin position="11"/>
        <end position="26"/>
    </location>
</feature>
<dbReference type="InterPro" id="IPR036322">
    <property type="entry name" value="WD40_repeat_dom_sf"/>
</dbReference>
<gene>
    <name evidence="4" type="ORF">Bathy08g03680</name>
</gene>
<dbReference type="AlphaFoldDB" id="K8EHB6"/>
<feature type="region of interest" description="Disordered" evidence="3">
    <location>
        <begin position="230"/>
        <end position="259"/>
    </location>
</feature>
<dbReference type="PANTHER" id="PTHR14107">
    <property type="entry name" value="WD REPEAT PROTEIN"/>
    <property type="match status" value="1"/>
</dbReference>
<dbReference type="SUPFAM" id="SSF50978">
    <property type="entry name" value="WD40 repeat-like"/>
    <property type="match status" value="1"/>
</dbReference>
<feature type="compositionally biased region" description="Low complexity" evidence="3">
    <location>
        <begin position="235"/>
        <end position="258"/>
    </location>
</feature>
<dbReference type="STRING" id="41875.K8EHB6"/>
<dbReference type="OrthoDB" id="3367at2759"/>
<proteinExistence type="predicted"/>
<dbReference type="InterPro" id="IPR051362">
    <property type="entry name" value="WD_repeat_creC_regulators"/>
</dbReference>
<dbReference type="Proteomes" id="UP000198341">
    <property type="component" value="Chromosome 8"/>
</dbReference>
<dbReference type="eggNOG" id="KOG2394">
    <property type="taxonomic scope" value="Eukaryota"/>
</dbReference>
<dbReference type="InterPro" id="IPR001680">
    <property type="entry name" value="WD40_rpt"/>
</dbReference>
<dbReference type="RefSeq" id="XP_007511421.1">
    <property type="nucleotide sequence ID" value="XM_007511359.1"/>
</dbReference>
<sequence length="764" mass="84529">MFRMRKERESQSSQNSASSSPPRSSNNTNDKCNYNSVGCAALVLDAPTRKPSKALKNSGFPRTHFKCPDGRYALGKQYLVVPEMTSNSARKEQQTQLRTKGLEDFTTRMHNSKNGDPNASILCTHFYDHAHRMTMKLLFVAKGESVAMFDYNAPSKDGCVKILKIDRAPNEQRSSRSSSSYFYSPTGGGGGSQHSNSTKSVNGVDEDGRETITCMTWTGERVNDWKFADVQQGGNNKPTNNTNDNNNNNNNNNNSSKNASTIVNAKDEYVPDMFIGLSSGAMLAVKLRKSFSDKRANTTKRLLHKMRYQTQTKDKISSSGSVHRTTCMKVSPDGKIVVSLHASGDMYLYDRSLMGFESSQPSTTANLGHSIAEVTQFAPILYPEDSRLDVATSSTTTNPRSRWHFGAAPLESCAFSESGKKLCVCSRDGVVRVIDIARAWRETNNNSSNSSNSSNTDSNKNIFTVARFIDTGFRSYFGAIFAAAFSPCGRFIAAGGEAAIVEMFDCKHKCVVTYGGAGHQSWVSDICFDVHMATNDKNSMNAASSSSSLAMQHNADNNHAEDDDSDSDTNVGNDVEPGTLRVVSVGADCQMCVWDFLTEAFIDEDDEGYNEEEEEDEEEEKEDSGSDGDTMMHDDGDYSERHPHHRRQRSRSVAIGGGNISRELNFVGEDDDSFPTTTKKKKKKRDDLSVEADVIVESMKRNETTRLLPVMVHKFHDRPIATVQTNEHGILTSCDSGKVKLWSRPITKERYLTFVQEVDEEGEG</sequence>
<feature type="compositionally biased region" description="Low complexity" evidence="3">
    <location>
        <begin position="175"/>
        <end position="185"/>
    </location>
</feature>
<keyword evidence="1" id="KW-0853">WD repeat</keyword>
<feature type="region of interest" description="Disordered" evidence="3">
    <location>
        <begin position="169"/>
        <end position="205"/>
    </location>
</feature>
<keyword evidence="2" id="KW-0677">Repeat</keyword>
<evidence type="ECO:0000313" key="4">
    <source>
        <dbReference type="EMBL" id="CCO17542.1"/>
    </source>
</evidence>
<protein>
    <submittedName>
        <fullName evidence="4">Uncharacterized protein</fullName>
    </submittedName>
</protein>
<dbReference type="KEGG" id="bpg:Bathy08g03680"/>
<feature type="region of interest" description="Disordered" evidence="3">
    <location>
        <begin position="539"/>
        <end position="575"/>
    </location>
</feature>
<evidence type="ECO:0000313" key="5">
    <source>
        <dbReference type="Proteomes" id="UP000198341"/>
    </source>
</evidence>
<evidence type="ECO:0000256" key="3">
    <source>
        <dbReference type="SAM" id="MobiDB-lite"/>
    </source>
</evidence>
<dbReference type="Gene3D" id="2.130.10.10">
    <property type="entry name" value="YVTN repeat-like/Quinoprotein amine dehydrogenase"/>
    <property type="match status" value="1"/>
</dbReference>
<accession>K8EHB6</accession>
<evidence type="ECO:0000256" key="1">
    <source>
        <dbReference type="ARBA" id="ARBA00022574"/>
    </source>
</evidence>
<dbReference type="SMART" id="SM00320">
    <property type="entry name" value="WD40"/>
    <property type="match status" value="5"/>
</dbReference>